<feature type="domain" description="Periplasmic binding protein" evidence="4">
    <location>
        <begin position="81"/>
        <end position="332"/>
    </location>
</feature>
<dbReference type="eggNOG" id="COG1879">
    <property type="taxonomic scope" value="Bacteria"/>
</dbReference>
<dbReference type="AlphaFoldDB" id="D3F491"/>
<evidence type="ECO:0000313" key="5">
    <source>
        <dbReference type="EMBL" id="ADB50463.1"/>
    </source>
</evidence>
<dbReference type="PANTHER" id="PTHR46847">
    <property type="entry name" value="D-ALLOSE-BINDING PERIPLASMIC PROTEIN-RELATED"/>
    <property type="match status" value="1"/>
</dbReference>
<evidence type="ECO:0000256" key="3">
    <source>
        <dbReference type="ARBA" id="ARBA00022729"/>
    </source>
</evidence>
<organism evidence="5 6">
    <name type="scientific">Conexibacter woesei (strain DSM 14684 / CCUG 47730 / CIP 108061 / JCM 11494 / NBRC 100937 / ID131577)</name>
    <dbReference type="NCBI Taxonomy" id="469383"/>
    <lineage>
        <taxon>Bacteria</taxon>
        <taxon>Bacillati</taxon>
        <taxon>Actinomycetota</taxon>
        <taxon>Thermoleophilia</taxon>
        <taxon>Solirubrobacterales</taxon>
        <taxon>Conexibacteraceae</taxon>
        <taxon>Conexibacter</taxon>
    </lineage>
</organism>
<dbReference type="RefSeq" id="WP_012933514.1">
    <property type="nucleotide sequence ID" value="NC_013739.1"/>
</dbReference>
<dbReference type="Proteomes" id="UP000008229">
    <property type="component" value="Chromosome"/>
</dbReference>
<dbReference type="InterPro" id="IPR025997">
    <property type="entry name" value="SBP_2_dom"/>
</dbReference>
<proteinExistence type="inferred from homology"/>
<comment type="similarity">
    <text evidence="2">Belongs to the bacterial solute-binding protein 2 family.</text>
</comment>
<evidence type="ECO:0000313" key="6">
    <source>
        <dbReference type="Proteomes" id="UP000008229"/>
    </source>
</evidence>
<dbReference type="STRING" id="469383.Cwoe_2037"/>
<dbReference type="GO" id="GO:0030246">
    <property type="term" value="F:carbohydrate binding"/>
    <property type="evidence" value="ECO:0007669"/>
    <property type="project" value="UniProtKB-ARBA"/>
</dbReference>
<keyword evidence="3" id="KW-0732">Signal</keyword>
<dbReference type="SUPFAM" id="SSF53822">
    <property type="entry name" value="Periplasmic binding protein-like I"/>
    <property type="match status" value="1"/>
</dbReference>
<evidence type="ECO:0000259" key="4">
    <source>
        <dbReference type="Pfam" id="PF13407"/>
    </source>
</evidence>
<name>D3F491_CONWI</name>
<reference evidence="5 6" key="1">
    <citation type="journal article" date="2010" name="Stand. Genomic Sci.">
        <title>Complete genome sequence of Conexibacter woesei type strain (ID131577).</title>
        <authorList>
            <person name="Pukall R."/>
            <person name="Lapidus A."/>
            <person name="Glavina Del Rio T."/>
            <person name="Copeland A."/>
            <person name="Tice H."/>
            <person name="Cheng J.-F."/>
            <person name="Lucas S."/>
            <person name="Chen F."/>
            <person name="Nolan M."/>
            <person name="Bruce D."/>
            <person name="Goodwin L."/>
            <person name="Pitluck S."/>
            <person name="Mavromatis K."/>
            <person name="Ivanova N."/>
            <person name="Ovchinnikova G."/>
            <person name="Pati A."/>
            <person name="Chen A."/>
            <person name="Palaniappan K."/>
            <person name="Land M."/>
            <person name="Hauser L."/>
            <person name="Chang Y.-J."/>
            <person name="Jeffries C.D."/>
            <person name="Chain P."/>
            <person name="Meincke L."/>
            <person name="Sims D."/>
            <person name="Brettin T."/>
            <person name="Detter J.C."/>
            <person name="Rohde M."/>
            <person name="Goeker M."/>
            <person name="Bristow J."/>
            <person name="Eisen J.A."/>
            <person name="Markowitz V."/>
            <person name="Kyrpides N.C."/>
            <person name="Klenk H.-P."/>
            <person name="Hugenholtz P."/>
        </authorList>
    </citation>
    <scope>NUCLEOTIDE SEQUENCE [LARGE SCALE GENOMIC DNA]</scope>
    <source>
        <strain evidence="6">DSM 14684 / CIP 108061 / JCM 11494 / NBRC 100937 / ID131577</strain>
    </source>
</reference>
<reference evidence="6" key="2">
    <citation type="submission" date="2010-01" db="EMBL/GenBank/DDBJ databases">
        <title>The complete genome of Conexibacter woesei DSM 14684.</title>
        <authorList>
            <consortium name="US DOE Joint Genome Institute (JGI-PGF)"/>
            <person name="Lucas S."/>
            <person name="Copeland A."/>
            <person name="Lapidus A."/>
            <person name="Glavina del Rio T."/>
            <person name="Dalin E."/>
            <person name="Tice H."/>
            <person name="Bruce D."/>
            <person name="Goodwin L."/>
            <person name="Pitluck S."/>
            <person name="Kyrpides N."/>
            <person name="Mavromatis K."/>
            <person name="Ivanova N."/>
            <person name="Mikhailova N."/>
            <person name="Chertkov O."/>
            <person name="Brettin T."/>
            <person name="Detter J.C."/>
            <person name="Han C."/>
            <person name="Larimer F."/>
            <person name="Land M."/>
            <person name="Hauser L."/>
            <person name="Markowitz V."/>
            <person name="Cheng J.-F."/>
            <person name="Hugenholtz P."/>
            <person name="Woyke T."/>
            <person name="Wu D."/>
            <person name="Pukall R."/>
            <person name="Steenblock K."/>
            <person name="Schneider S."/>
            <person name="Klenk H.-P."/>
            <person name="Eisen J.A."/>
        </authorList>
    </citation>
    <scope>NUCLEOTIDE SEQUENCE [LARGE SCALE GENOMIC DNA]</scope>
    <source>
        <strain evidence="6">DSM 14684 / CIP 108061 / JCM 11494 / NBRC 100937 / ID131577</strain>
    </source>
</reference>
<accession>D3F491</accession>
<dbReference type="Pfam" id="PF13407">
    <property type="entry name" value="Peripla_BP_4"/>
    <property type="match status" value="1"/>
</dbReference>
<comment type="subcellular location">
    <subcellularLocation>
        <location evidence="1">Cell envelope</location>
    </subcellularLocation>
</comment>
<dbReference type="InterPro" id="IPR028082">
    <property type="entry name" value="Peripla_BP_I"/>
</dbReference>
<dbReference type="EMBL" id="CP001854">
    <property type="protein sequence ID" value="ADB50463.1"/>
    <property type="molecule type" value="Genomic_DNA"/>
</dbReference>
<dbReference type="Gene3D" id="3.40.50.2300">
    <property type="match status" value="2"/>
</dbReference>
<protein>
    <submittedName>
        <fullName evidence="5">Periplasmic binding protein/LacI transcriptional regulator</fullName>
    </submittedName>
</protein>
<gene>
    <name evidence="5" type="ordered locus">Cwoe_2037</name>
</gene>
<dbReference type="KEGG" id="cwo:Cwoe_2037"/>
<keyword evidence="6" id="KW-1185">Reference proteome</keyword>
<dbReference type="OrthoDB" id="1957427at2"/>
<dbReference type="GO" id="GO:0030313">
    <property type="term" value="C:cell envelope"/>
    <property type="evidence" value="ECO:0007669"/>
    <property type="project" value="UniProtKB-SubCell"/>
</dbReference>
<dbReference type="CDD" id="cd01536">
    <property type="entry name" value="PBP1_ABC_sugar_binding-like"/>
    <property type="match status" value="1"/>
</dbReference>
<sequence>MTRTLWRAGALAEDAAERADREGASSARRLVSARRAGLAALALAGLVVAGCGSGDKGSGGGSTAASTSQHDRKIVVGYSDPVGSNQAQQAVYRAQKEAAKQLGWEIVHLDANLSPSKQLSDIDSMISRKVDAINSWTLEEGAADAAYRRAVEAGIVIVGQSTASPYMSSTVWLQQNYGCSLAKMGAKYIADRRPGAKTLVIGGPPVKAITHYAQCFLDAAKAAGLTVLDKKDNMADTAAGSQPIAAAMVNQHPDVEAVWTYNDPTALGAGNALKAAGKQVWQEGKSDDGVIVIGSNGTEEGIQGIKSGLMTVTYDMHPDVIGTQIIAVLAKHFRDGVPAKDLPKNVVVPTTKWDLSNVADYVDPMKRPIKLGAVLGTGENSAGQGDHEITR</sequence>
<evidence type="ECO:0000256" key="1">
    <source>
        <dbReference type="ARBA" id="ARBA00004196"/>
    </source>
</evidence>
<dbReference type="PANTHER" id="PTHR46847:SF1">
    <property type="entry name" value="D-ALLOSE-BINDING PERIPLASMIC PROTEIN-RELATED"/>
    <property type="match status" value="1"/>
</dbReference>
<evidence type="ECO:0000256" key="2">
    <source>
        <dbReference type="ARBA" id="ARBA00007639"/>
    </source>
</evidence>
<dbReference type="HOGENOM" id="CLU_803428_0_0_11"/>